<name>A0ABP7FEH5_9MICO</name>
<evidence type="ECO:0000313" key="6">
    <source>
        <dbReference type="Proteomes" id="UP001501004"/>
    </source>
</evidence>
<dbReference type="Pfam" id="PF02113">
    <property type="entry name" value="Peptidase_S13"/>
    <property type="match status" value="2"/>
</dbReference>
<dbReference type="InterPro" id="IPR000667">
    <property type="entry name" value="Peptidase_S13"/>
</dbReference>
<evidence type="ECO:0000256" key="2">
    <source>
        <dbReference type="ARBA" id="ARBA00022801"/>
    </source>
</evidence>
<comment type="similarity">
    <text evidence="1">Belongs to the peptidase S13 family.</text>
</comment>
<keyword evidence="6" id="KW-1185">Reference proteome</keyword>
<dbReference type="PRINTS" id="PR00922">
    <property type="entry name" value="DADACBPTASE3"/>
</dbReference>
<feature type="region of interest" description="Disordered" evidence="3">
    <location>
        <begin position="1"/>
        <end position="76"/>
    </location>
</feature>
<dbReference type="EMBL" id="BAABAE010000003">
    <property type="protein sequence ID" value="GAA3737858.1"/>
    <property type="molecule type" value="Genomic_DNA"/>
</dbReference>
<evidence type="ECO:0000256" key="4">
    <source>
        <dbReference type="SAM" id="Phobius"/>
    </source>
</evidence>
<organism evidence="5 6">
    <name type="scientific">Leifsonella bigeumensis</name>
    <dbReference type="NCBI Taxonomy" id="433643"/>
    <lineage>
        <taxon>Bacteria</taxon>
        <taxon>Bacillati</taxon>
        <taxon>Actinomycetota</taxon>
        <taxon>Actinomycetes</taxon>
        <taxon>Micrococcales</taxon>
        <taxon>Microbacteriaceae</taxon>
        <taxon>Leifsonella</taxon>
    </lineage>
</organism>
<dbReference type="PANTHER" id="PTHR30023:SF0">
    <property type="entry name" value="PENICILLIN-SENSITIVE CARBOXYPEPTIDASE A"/>
    <property type="match status" value="1"/>
</dbReference>
<evidence type="ECO:0008006" key="7">
    <source>
        <dbReference type="Google" id="ProtNLM"/>
    </source>
</evidence>
<dbReference type="SUPFAM" id="SSF56601">
    <property type="entry name" value="beta-lactamase/transpeptidase-like"/>
    <property type="match status" value="1"/>
</dbReference>
<dbReference type="Gene3D" id="3.40.710.10">
    <property type="entry name" value="DD-peptidase/beta-lactamase superfamily"/>
    <property type="match status" value="2"/>
</dbReference>
<keyword evidence="4" id="KW-0472">Membrane</keyword>
<proteinExistence type="inferred from homology"/>
<reference evidence="6" key="1">
    <citation type="journal article" date="2019" name="Int. J. Syst. Evol. Microbiol.">
        <title>The Global Catalogue of Microorganisms (GCM) 10K type strain sequencing project: providing services to taxonomists for standard genome sequencing and annotation.</title>
        <authorList>
            <consortium name="The Broad Institute Genomics Platform"/>
            <consortium name="The Broad Institute Genome Sequencing Center for Infectious Disease"/>
            <person name="Wu L."/>
            <person name="Ma J."/>
        </authorList>
    </citation>
    <scope>NUCLEOTIDE SEQUENCE [LARGE SCALE GENOMIC DNA]</scope>
    <source>
        <strain evidence="6">JCM 16949</strain>
    </source>
</reference>
<dbReference type="RefSeq" id="WP_344754731.1">
    <property type="nucleotide sequence ID" value="NZ_BAABAE010000003.1"/>
</dbReference>
<sequence>MSDEQPLTRRAAREAAAGKGKRRARSTPPAGSAAPTEPVATDPAAAPAPAWAATPTEVIGGAGPGAQDAQDAGEKRGGFRAALERHPNTLMFSALGVIFLLLGTGAVFTGIAVGSAEAAVPLETQTPTPDPPRNVPAEIASASALRTCSIDSLTEDPRLLTFAGSVINVTTGEVLFDRSAEDGAPPASVLKVLTAAAALATIGPDYRMATRVYEGSTPGSIVLVGGGDPTISALPAGVESFYRGAPKMDDLAAKTKTAWEAAHPGEEITSVILDATYWDPADKWDPTWERSEQTIGYHSEVTALMVDGDRANPQKGTSPRSTDPIGRAGNAFVAALDLGHPVDISTGAALAGKPLLAEVKSQPIKILIGQMLLTSDNTLAEMIARVVSKESGAGGTAASLASVIPGSLATYGLDPVGVIVRDGSGLSANSAVAPLFVAQLMAKVYTGGQGLDVIKAGLPVAGKTGSLASRFTGANAVARGNVVAKTGWIKSSRTLAGWVHATDGSVLSFAFYALGPVQANATDALDTVTTGVYNCGNNLSNN</sequence>
<evidence type="ECO:0000256" key="3">
    <source>
        <dbReference type="SAM" id="MobiDB-lite"/>
    </source>
</evidence>
<evidence type="ECO:0000256" key="1">
    <source>
        <dbReference type="ARBA" id="ARBA00006096"/>
    </source>
</evidence>
<comment type="caution">
    <text evidence="5">The sequence shown here is derived from an EMBL/GenBank/DDBJ whole genome shotgun (WGS) entry which is preliminary data.</text>
</comment>
<dbReference type="PANTHER" id="PTHR30023">
    <property type="entry name" value="D-ALANYL-D-ALANINE CARBOXYPEPTIDASE"/>
    <property type="match status" value="1"/>
</dbReference>
<evidence type="ECO:0000313" key="5">
    <source>
        <dbReference type="EMBL" id="GAA3737858.1"/>
    </source>
</evidence>
<keyword evidence="4" id="KW-0812">Transmembrane</keyword>
<accession>A0ABP7FEH5</accession>
<dbReference type="Proteomes" id="UP001501004">
    <property type="component" value="Unassembled WGS sequence"/>
</dbReference>
<dbReference type="InterPro" id="IPR012338">
    <property type="entry name" value="Beta-lactam/transpept-like"/>
</dbReference>
<keyword evidence="2" id="KW-0378">Hydrolase</keyword>
<keyword evidence="4" id="KW-1133">Transmembrane helix</keyword>
<feature type="transmembrane region" description="Helical" evidence="4">
    <location>
        <begin position="90"/>
        <end position="113"/>
    </location>
</feature>
<gene>
    <name evidence="5" type="ORF">GCM10022239_11900</name>
</gene>
<feature type="compositionally biased region" description="Low complexity" evidence="3">
    <location>
        <begin position="33"/>
        <end position="56"/>
    </location>
</feature>
<protein>
    <recommendedName>
        <fullName evidence="7">D-alanyl-D-alanine carboxypeptidase/D-alanyl-D-alanine-endopeptidase</fullName>
    </recommendedName>
</protein>